<dbReference type="EMBL" id="SAEB01000012">
    <property type="protein sequence ID" value="RVD81362.1"/>
    <property type="molecule type" value="Genomic_DNA"/>
</dbReference>
<keyword evidence="3" id="KW-1185">Reference proteome</keyword>
<dbReference type="RefSeq" id="XP_067486906.1">
    <property type="nucleotide sequence ID" value="XM_067639082.1"/>
</dbReference>
<dbReference type="AlphaFoldDB" id="A0A436ZRE6"/>
<evidence type="ECO:0000256" key="1">
    <source>
        <dbReference type="SAM" id="MobiDB-lite"/>
    </source>
</evidence>
<name>A0A436ZRE6_ARTFL</name>
<protein>
    <submittedName>
        <fullName evidence="2">Uncharacterized protein</fullName>
    </submittedName>
</protein>
<dbReference type="STRING" id="97331.A0A436ZRE6"/>
<evidence type="ECO:0000313" key="3">
    <source>
        <dbReference type="Proteomes" id="UP000283090"/>
    </source>
</evidence>
<feature type="compositionally biased region" description="Pro residues" evidence="1">
    <location>
        <begin position="167"/>
        <end position="181"/>
    </location>
</feature>
<dbReference type="OrthoDB" id="4523734at2759"/>
<organism evidence="2 3">
    <name type="scientific">Arthrobotrys flagrans</name>
    <name type="common">Nematode-trapping fungus</name>
    <name type="synonym">Trichothecium flagrans</name>
    <dbReference type="NCBI Taxonomy" id="97331"/>
    <lineage>
        <taxon>Eukaryota</taxon>
        <taxon>Fungi</taxon>
        <taxon>Dikarya</taxon>
        <taxon>Ascomycota</taxon>
        <taxon>Pezizomycotina</taxon>
        <taxon>Orbiliomycetes</taxon>
        <taxon>Orbiliales</taxon>
        <taxon>Orbiliaceae</taxon>
        <taxon>Arthrobotrys</taxon>
    </lineage>
</organism>
<dbReference type="Proteomes" id="UP000283090">
    <property type="component" value="Unassembled WGS sequence"/>
</dbReference>
<reference evidence="2 3" key="1">
    <citation type="submission" date="2019-01" db="EMBL/GenBank/DDBJ databases">
        <title>Intercellular communication is required for trap formation in the nematode-trapping fungus Duddingtonia flagrans.</title>
        <authorList>
            <person name="Youssar L."/>
            <person name="Wernet V."/>
            <person name="Hensel N."/>
            <person name="Hildebrandt H.-G."/>
            <person name="Fischer R."/>
        </authorList>
    </citation>
    <scope>NUCLEOTIDE SEQUENCE [LARGE SCALE GENOMIC DNA]</scope>
    <source>
        <strain evidence="2 3">CBS H-5679</strain>
    </source>
</reference>
<accession>A0A436ZRE6</accession>
<dbReference type="VEuPathDB" id="FungiDB:DFL_009228"/>
<feature type="region of interest" description="Disordered" evidence="1">
    <location>
        <begin position="167"/>
        <end position="189"/>
    </location>
</feature>
<evidence type="ECO:0000313" key="2">
    <source>
        <dbReference type="EMBL" id="RVD81362.1"/>
    </source>
</evidence>
<dbReference type="GeneID" id="93591539"/>
<sequence>MSTTRCLQLLASRRSRPSANLLPLLTIIPPHSPFSLLPLAALRFSHILCTPATYSRPAILQTGGQKCLFRTKRGAKNEPRHSVNKAEPAANENTTGEIKIRNSAASKSEQNEPSSQAGQAKSAVEEPAAEETESWDKYKVLQLMQRRPGEEELASLAEKIISQNTAAPPPQALAPQAPPPSAQSTNPSKTRVEDVFRAGIKYQVPRPLLRTSGTEWAFQPHPNLYETLATNVFQHYAHYKRDEIDKTYIPSYFYVGGARTGKSRSASEFASSLREAIEIEPHAQHPLYHELSQRLKAPFIFHVSFENGTSLGREEFNDLWNAIGIRMLHQLLDEPFEVISNRYSADPRAIFRLVAAAENVDLFNNFTGILIIDGVQSAFIGPNDGMDKQIAFYGLLSQISGLSLMSRRGSLAKEEREAPFIMTCVTATHFGPIQQFLADSHRNRVYLPLNRLDPPTWKKDNLLVFDKSPVTRLLIEDLGGHARAIELLADELAHYQNKPQPNITDLANKVYVQLQNRYHEALSALEEHILPIFEASANSKIKGYLVAPYIWLWTLARLSPSGDAERLCNFLRDWQFNDYAELLYLETRRGLSGNSNWQSFEAFCCAFRVLRSLGFKDRQEVPLKVLYSGCKFPVNHGTVISRQLEIAEATHQYRTDSAVDNHNTGTPWTAEEVNTRRNGILNADAQLSHVIRNGTSAPAGDFFLSIEIPAQQGPDGKGSMGKIVREVGQCKLTRKKVTQEIYDVERKKSAGPDDIFILYTSSDCSDNLVLPDRSGIVDASCWNSYFGPFAGRAYIALKHTSSQD</sequence>
<comment type="caution">
    <text evidence="2">The sequence shown here is derived from an EMBL/GenBank/DDBJ whole genome shotgun (WGS) entry which is preliminary data.</text>
</comment>
<gene>
    <name evidence="2" type="ORF">DFL_009228</name>
</gene>
<proteinExistence type="predicted"/>
<feature type="compositionally biased region" description="Polar residues" evidence="1">
    <location>
        <begin position="103"/>
        <end position="119"/>
    </location>
</feature>
<feature type="region of interest" description="Disordered" evidence="1">
    <location>
        <begin position="73"/>
        <end position="132"/>
    </location>
</feature>